<dbReference type="PROSITE" id="PS00622">
    <property type="entry name" value="HTH_LUXR_1"/>
    <property type="match status" value="1"/>
</dbReference>
<dbReference type="PRINTS" id="PR00038">
    <property type="entry name" value="HTHLUXR"/>
</dbReference>
<feature type="domain" description="HTH luxR-type" evidence="2">
    <location>
        <begin position="807"/>
        <end position="872"/>
    </location>
</feature>
<dbReference type="InterPro" id="IPR016032">
    <property type="entry name" value="Sig_transdc_resp-reg_C-effctor"/>
</dbReference>
<dbReference type="Proteomes" id="UP001519295">
    <property type="component" value="Unassembled WGS sequence"/>
</dbReference>
<gene>
    <name evidence="3" type="ORF">JOF36_006666</name>
</gene>
<evidence type="ECO:0000256" key="1">
    <source>
        <dbReference type="SAM" id="MobiDB-lite"/>
    </source>
</evidence>
<dbReference type="InterPro" id="IPR027417">
    <property type="entry name" value="P-loop_NTPase"/>
</dbReference>
<keyword evidence="3" id="KW-0238">DNA-binding</keyword>
<feature type="region of interest" description="Disordered" evidence="1">
    <location>
        <begin position="779"/>
        <end position="807"/>
    </location>
</feature>
<comment type="caution">
    <text evidence="3">The sequence shown here is derived from an EMBL/GenBank/DDBJ whole genome shotgun (WGS) entry which is preliminary data.</text>
</comment>
<proteinExistence type="predicted"/>
<dbReference type="Gene3D" id="1.10.10.10">
    <property type="entry name" value="Winged helix-like DNA-binding domain superfamily/Winged helix DNA-binding domain"/>
    <property type="match status" value="1"/>
</dbReference>
<dbReference type="CDD" id="cd06170">
    <property type="entry name" value="LuxR_C_like"/>
    <property type="match status" value="1"/>
</dbReference>
<dbReference type="SUPFAM" id="SSF46894">
    <property type="entry name" value="C-terminal effector domain of the bipartite response regulators"/>
    <property type="match status" value="1"/>
</dbReference>
<name>A0ABS4W421_9PSEU</name>
<dbReference type="RefSeq" id="WP_210034592.1">
    <property type="nucleotide sequence ID" value="NZ_JAGINU010000001.1"/>
</dbReference>
<dbReference type="InterPro" id="IPR036388">
    <property type="entry name" value="WH-like_DNA-bd_sf"/>
</dbReference>
<feature type="compositionally biased region" description="Low complexity" evidence="1">
    <location>
        <begin position="786"/>
        <end position="796"/>
    </location>
</feature>
<organism evidence="3 4">
    <name type="scientific">Pseudonocardia parietis</name>
    <dbReference type="NCBI Taxonomy" id="570936"/>
    <lineage>
        <taxon>Bacteria</taxon>
        <taxon>Bacillati</taxon>
        <taxon>Actinomycetota</taxon>
        <taxon>Actinomycetes</taxon>
        <taxon>Pseudonocardiales</taxon>
        <taxon>Pseudonocardiaceae</taxon>
        <taxon>Pseudonocardia</taxon>
    </lineage>
</organism>
<dbReference type="SUPFAM" id="SSF52540">
    <property type="entry name" value="P-loop containing nucleoside triphosphate hydrolases"/>
    <property type="match status" value="1"/>
</dbReference>
<feature type="region of interest" description="Disordered" evidence="1">
    <location>
        <begin position="1"/>
        <end position="30"/>
    </location>
</feature>
<dbReference type="GO" id="GO:0003677">
    <property type="term" value="F:DNA binding"/>
    <property type="evidence" value="ECO:0007669"/>
    <property type="project" value="UniProtKB-KW"/>
</dbReference>
<feature type="region of interest" description="Disordered" evidence="1">
    <location>
        <begin position="418"/>
        <end position="437"/>
    </location>
</feature>
<feature type="compositionally biased region" description="Low complexity" evidence="1">
    <location>
        <begin position="473"/>
        <end position="493"/>
    </location>
</feature>
<evidence type="ECO:0000259" key="2">
    <source>
        <dbReference type="PROSITE" id="PS50043"/>
    </source>
</evidence>
<feature type="region of interest" description="Disordered" evidence="1">
    <location>
        <begin position="460"/>
        <end position="493"/>
    </location>
</feature>
<reference evidence="3 4" key="1">
    <citation type="submission" date="2021-03" db="EMBL/GenBank/DDBJ databases">
        <title>Sequencing the genomes of 1000 actinobacteria strains.</title>
        <authorList>
            <person name="Klenk H.-P."/>
        </authorList>
    </citation>
    <scope>NUCLEOTIDE SEQUENCE [LARGE SCALE GENOMIC DNA]</scope>
    <source>
        <strain evidence="3 4">DSM 45256</strain>
    </source>
</reference>
<accession>A0ABS4W421</accession>
<evidence type="ECO:0000313" key="3">
    <source>
        <dbReference type="EMBL" id="MBP2370970.1"/>
    </source>
</evidence>
<dbReference type="SMART" id="SM00421">
    <property type="entry name" value="HTH_LUXR"/>
    <property type="match status" value="1"/>
</dbReference>
<dbReference type="PROSITE" id="PS50043">
    <property type="entry name" value="HTH_LUXR_2"/>
    <property type="match status" value="1"/>
</dbReference>
<keyword evidence="4" id="KW-1185">Reference proteome</keyword>
<sequence>MARTPVARTTTSSGPRHDGPPPVLGGDPPLVGRETEIAVLHEVLADPGAPGLLLSGPLGVGRTRLLREAVRIARGLGRRAVLVTGTGAGVPLGPLAHVVPPVPGDPDGFARMQHALVALRGDGDHPVVAVDDAHRLDDLTRVVLVQLALAGDATVIATERSDRAPDDRLRTLGDDVRPLAVAPLTGSDTDRLLRGMLGGDVEARTAQRMRDLVHGTPLFLRELVRDGYENGRLTRHAGPWRWDGPLEPPNRLGAFLLAGLGADERELLEQLACGVAAGPAGSVGRDVFATLHRRQLIRTDRDGQVAVPPFVAAVVAGTAAPVALAGGGPDPIATAARANRELDHQRAERIARRALDDDPDAGAHLELVEALRWQDRVDELRPLLDATADRVRTAEGRARLALTRALLARRAGESALAAAETALDTEPDGAAPPASTGPGRIAAVAVLEAAARLDGLALPRTGYPDRTSSGMRDVPATADAGAGAPAGQDLPEGPWKALAAASRAGRLAATGRPAEALDAVARARSALDEDPAGQAESALTRLLLIDAELSALRVAGRSDDLERAADDAHRRNLAAPDWAGDAWIAWHCGRAALVRGDLDAAGRWLAEARAGTARRDPLGLAADCTATLALVRVLSGDHARARSLLAGLSEPVPLAARAAVERARTWLRAGRTAAAPVGALLTEARAAASRGDLVTEAVLLHDVARLGWPGRVADRLAAVAARSRSPLLHLFAAHAAASTATTPDTGARLDRVAADLAAAGVRLDAADVAAAAAAAHHRAGERRRSAASAARATELAGSGGTRTPALDRLVRPRLTPREREIAALAAEGASNAEVAHRLVVSVRTIETHLAHAYAKLGVDGRADLLEALPAALEGAAGR</sequence>
<dbReference type="EMBL" id="JAGINU010000001">
    <property type="protein sequence ID" value="MBP2370970.1"/>
    <property type="molecule type" value="Genomic_DNA"/>
</dbReference>
<protein>
    <submittedName>
        <fullName evidence="3">DNA-binding CsgD family transcriptional regulator</fullName>
    </submittedName>
</protein>
<dbReference type="InterPro" id="IPR000792">
    <property type="entry name" value="Tscrpt_reg_LuxR_C"/>
</dbReference>
<dbReference type="Pfam" id="PF00196">
    <property type="entry name" value="GerE"/>
    <property type="match status" value="1"/>
</dbReference>
<evidence type="ECO:0000313" key="4">
    <source>
        <dbReference type="Proteomes" id="UP001519295"/>
    </source>
</evidence>